<dbReference type="NCBIfam" id="NF033545">
    <property type="entry name" value="transpos_IS630"/>
    <property type="match status" value="1"/>
</dbReference>
<name>X1CCY2_9ZZZZ</name>
<dbReference type="InterPro" id="IPR036397">
    <property type="entry name" value="RNaseH_sf"/>
</dbReference>
<dbReference type="GO" id="GO:0003676">
    <property type="term" value="F:nucleic acid binding"/>
    <property type="evidence" value="ECO:0007669"/>
    <property type="project" value="InterPro"/>
</dbReference>
<dbReference type="InterPro" id="IPR012337">
    <property type="entry name" value="RNaseH-like_sf"/>
</dbReference>
<gene>
    <name evidence="2" type="ORF">S01H4_28084</name>
</gene>
<dbReference type="InterPro" id="IPR047655">
    <property type="entry name" value="Transpos_IS630-like"/>
</dbReference>
<feature type="domain" description="Tc1-like transposase DDE" evidence="1">
    <location>
        <begin position="6"/>
        <end position="134"/>
    </location>
</feature>
<protein>
    <recommendedName>
        <fullName evidence="1">Tc1-like transposase DDE domain-containing protein</fullName>
    </recommendedName>
</protein>
<sequence>LGRKHPDKPMMPGYPEKIESHYIRHGTKSLIAALAVHKGEVIGKCYDRHHHEEFIDFLGETEKAYPDKELYLIVDKLSVHKHKEVKKWLEEREGKIKLHFTPTHASWLNQIELWFSILSRKVLKRGIFSSRKDLVKRVMKFIEEYNQEARPFKWTYMGDPLKV</sequence>
<dbReference type="AlphaFoldDB" id="X1CCY2"/>
<dbReference type="InterPro" id="IPR038717">
    <property type="entry name" value="Tc1-like_DDE_dom"/>
</dbReference>
<accession>X1CCY2</accession>
<reference evidence="2" key="1">
    <citation type="journal article" date="2014" name="Front. Microbiol.">
        <title>High frequency of phylogenetically diverse reductive dehalogenase-homologous genes in deep subseafloor sedimentary metagenomes.</title>
        <authorList>
            <person name="Kawai M."/>
            <person name="Futagami T."/>
            <person name="Toyoda A."/>
            <person name="Takaki Y."/>
            <person name="Nishi S."/>
            <person name="Hori S."/>
            <person name="Arai W."/>
            <person name="Tsubouchi T."/>
            <person name="Morono Y."/>
            <person name="Uchiyama I."/>
            <person name="Ito T."/>
            <person name="Fujiyama A."/>
            <person name="Inagaki F."/>
            <person name="Takami H."/>
        </authorList>
    </citation>
    <scope>NUCLEOTIDE SEQUENCE</scope>
    <source>
        <strain evidence="2">Expedition CK06-06</strain>
    </source>
</reference>
<feature type="non-terminal residue" evidence="2">
    <location>
        <position position="1"/>
    </location>
</feature>
<dbReference type="Pfam" id="PF13358">
    <property type="entry name" value="DDE_3"/>
    <property type="match status" value="1"/>
</dbReference>
<evidence type="ECO:0000259" key="1">
    <source>
        <dbReference type="Pfam" id="PF13358"/>
    </source>
</evidence>
<dbReference type="EMBL" id="BART01013870">
    <property type="protein sequence ID" value="GAG82131.1"/>
    <property type="molecule type" value="Genomic_DNA"/>
</dbReference>
<dbReference type="SUPFAM" id="SSF53098">
    <property type="entry name" value="Ribonuclease H-like"/>
    <property type="match status" value="1"/>
</dbReference>
<comment type="caution">
    <text evidence="2">The sequence shown here is derived from an EMBL/GenBank/DDBJ whole genome shotgun (WGS) entry which is preliminary data.</text>
</comment>
<organism evidence="2">
    <name type="scientific">marine sediment metagenome</name>
    <dbReference type="NCBI Taxonomy" id="412755"/>
    <lineage>
        <taxon>unclassified sequences</taxon>
        <taxon>metagenomes</taxon>
        <taxon>ecological metagenomes</taxon>
    </lineage>
</organism>
<proteinExistence type="predicted"/>
<evidence type="ECO:0000313" key="2">
    <source>
        <dbReference type="EMBL" id="GAG82131.1"/>
    </source>
</evidence>
<dbReference type="Gene3D" id="3.30.420.10">
    <property type="entry name" value="Ribonuclease H-like superfamily/Ribonuclease H"/>
    <property type="match status" value="1"/>
</dbReference>